<protein>
    <submittedName>
        <fullName evidence="1">Uncharacterized protein</fullName>
    </submittedName>
</protein>
<gene>
    <name evidence="1" type="ORF">BgAZ_200690</name>
</gene>
<name>A0AAD8PDB1_BABGI</name>
<accession>A0AAD8PDB1</accession>
<sequence length="383" mass="43314">MDRALFSRCLKGIEASFSCNEARTNAVAFSHRQLNVVCNAATSLCRIDPHDSIAIAQEQLNFFVHHAKRILRETAAYTSTKHGKQQIFQNRVAETGSLSEHELRRMAQLRNNAMLSLIMSMGTHNILNEEETYFKELVSQMDISQTTVQSMVALVGCIHKSELFKKSYVWNFTGNIYRTLASCSSHCRQLTSRECSLLLWRKLAMVYMTMPMYSLNHPQVKFLVYQCYEKIKDEILTDLGNPSVDVLAVLEEDSKLDPPIRSVASKPLYANHGEEERSILKIKSTLSNISQAAIILFQLRDAQNGNHLLRDMSLSTLVRLDRMLKLAQCFGTRKQASNGSSDTHTKVLLAIRDIIDRNDILCRYEQPVGISSYTLDVLLTAGG</sequence>
<reference evidence="1" key="1">
    <citation type="submission" date="2023-08" db="EMBL/GenBank/DDBJ databases">
        <title>Draft sequence of the Babesia gibsoni genome.</title>
        <authorList>
            <person name="Yamagishi J.Y."/>
            <person name="Xuan X.X."/>
        </authorList>
    </citation>
    <scope>NUCLEOTIDE SEQUENCE</scope>
    <source>
        <strain evidence="1">Azabu</strain>
    </source>
</reference>
<evidence type="ECO:0000313" key="1">
    <source>
        <dbReference type="EMBL" id="KAK1443193.1"/>
    </source>
</evidence>
<dbReference type="EMBL" id="JAVEPI010000002">
    <property type="protein sequence ID" value="KAK1443193.1"/>
    <property type="molecule type" value="Genomic_DNA"/>
</dbReference>
<organism evidence="1 2">
    <name type="scientific">Babesia gibsoni</name>
    <dbReference type="NCBI Taxonomy" id="33632"/>
    <lineage>
        <taxon>Eukaryota</taxon>
        <taxon>Sar</taxon>
        <taxon>Alveolata</taxon>
        <taxon>Apicomplexa</taxon>
        <taxon>Aconoidasida</taxon>
        <taxon>Piroplasmida</taxon>
        <taxon>Babesiidae</taxon>
        <taxon>Babesia</taxon>
    </lineage>
</organism>
<comment type="caution">
    <text evidence="1">The sequence shown here is derived from an EMBL/GenBank/DDBJ whole genome shotgun (WGS) entry which is preliminary data.</text>
</comment>
<dbReference type="AlphaFoldDB" id="A0AAD8PDB1"/>
<proteinExistence type="predicted"/>
<dbReference type="Proteomes" id="UP001230268">
    <property type="component" value="Unassembled WGS sequence"/>
</dbReference>
<evidence type="ECO:0000313" key="2">
    <source>
        <dbReference type="Proteomes" id="UP001230268"/>
    </source>
</evidence>
<keyword evidence="2" id="KW-1185">Reference proteome</keyword>